<organism evidence="2 3">
    <name type="scientific">Thioclava nitratireducens</name>
    <dbReference type="NCBI Taxonomy" id="1915078"/>
    <lineage>
        <taxon>Bacteria</taxon>
        <taxon>Pseudomonadati</taxon>
        <taxon>Pseudomonadota</taxon>
        <taxon>Alphaproteobacteria</taxon>
        <taxon>Rhodobacterales</taxon>
        <taxon>Paracoccaceae</taxon>
        <taxon>Thioclava</taxon>
    </lineage>
</organism>
<feature type="signal peptide" evidence="1">
    <location>
        <begin position="1"/>
        <end position="17"/>
    </location>
</feature>
<evidence type="ECO:0000313" key="2">
    <source>
        <dbReference type="EMBL" id="AQS48061.1"/>
    </source>
</evidence>
<name>A0ABM6IGZ6_9RHOB</name>
<sequence length="194" mass="19250">MTFKLALAASAACLALAACNSSNGSSGALTSAEAQNVDATYSDYADRIGTGDLKTTAPTGQASMSGFMGVSNVNPDDPTTTVMGELAMDVDFGAGTLTGKGTNFGIYSGDVLTKEANVTGSLDVAGTVSGSTMVATATGTMSDGSSPGADFALDMNGSFYDDGGTLTAVGDVSGTLTDGTDVRNVDGNYYATEN</sequence>
<keyword evidence="1" id="KW-0732">Signal</keyword>
<dbReference type="Proteomes" id="UP000185622">
    <property type="component" value="Chromosome"/>
</dbReference>
<dbReference type="PROSITE" id="PS51257">
    <property type="entry name" value="PROKAR_LIPOPROTEIN"/>
    <property type="match status" value="1"/>
</dbReference>
<dbReference type="RefSeq" id="WP_075776595.1">
    <property type="nucleotide sequence ID" value="NZ_CP019437.1"/>
</dbReference>
<reference evidence="2 3" key="1">
    <citation type="submission" date="2017-01" db="EMBL/GenBank/DDBJ databases">
        <title>The complete genome sequence of a sulfur-oxidizing marine bacterium Thioclava sp. 25B10_4T.</title>
        <authorList>
            <person name="Liu Y."/>
            <person name="Lai Q."/>
            <person name="Shao Z."/>
        </authorList>
    </citation>
    <scope>NUCLEOTIDE SEQUENCE [LARGE SCALE GENOMIC DNA]</scope>
    <source>
        <strain evidence="2 3">25B10_4</strain>
    </source>
</reference>
<keyword evidence="3" id="KW-1185">Reference proteome</keyword>
<proteinExistence type="predicted"/>
<evidence type="ECO:0008006" key="4">
    <source>
        <dbReference type="Google" id="ProtNLM"/>
    </source>
</evidence>
<dbReference type="EMBL" id="CP019437">
    <property type="protein sequence ID" value="AQS48061.1"/>
    <property type="molecule type" value="Genomic_DNA"/>
</dbReference>
<accession>A0ABM6IGZ6</accession>
<evidence type="ECO:0000313" key="3">
    <source>
        <dbReference type="Proteomes" id="UP000185622"/>
    </source>
</evidence>
<protein>
    <recommendedName>
        <fullName evidence="4">Transferrin-binding protein B C-lobe/N-lobe beta barrel domain-containing protein</fullName>
    </recommendedName>
</protein>
<evidence type="ECO:0000256" key="1">
    <source>
        <dbReference type="SAM" id="SignalP"/>
    </source>
</evidence>
<gene>
    <name evidence="2" type="ORF">BMG03_09795</name>
</gene>
<feature type="chain" id="PRO_5045707154" description="Transferrin-binding protein B C-lobe/N-lobe beta barrel domain-containing protein" evidence="1">
    <location>
        <begin position="18"/>
        <end position="194"/>
    </location>
</feature>
<dbReference type="Gene3D" id="2.40.160.90">
    <property type="match status" value="1"/>
</dbReference>